<dbReference type="Gene3D" id="2.40.50.100">
    <property type="match status" value="1"/>
</dbReference>
<protein>
    <submittedName>
        <fullName evidence="8">Membrane fusion protein (Multidrug efflux system)</fullName>
    </submittedName>
</protein>
<feature type="domain" description="YknX-like C-terminal permuted SH3-like" evidence="7">
    <location>
        <begin position="300"/>
        <end position="365"/>
    </location>
</feature>
<evidence type="ECO:0000259" key="5">
    <source>
        <dbReference type="Pfam" id="PF25917"/>
    </source>
</evidence>
<gene>
    <name evidence="8" type="ORF">LX80_02040</name>
</gene>
<dbReference type="InterPro" id="IPR058637">
    <property type="entry name" value="YknX-like_C"/>
</dbReference>
<dbReference type="Gene3D" id="2.40.30.170">
    <property type="match status" value="1"/>
</dbReference>
<evidence type="ECO:0000259" key="7">
    <source>
        <dbReference type="Pfam" id="PF25989"/>
    </source>
</evidence>
<dbReference type="SUPFAM" id="SSF111369">
    <property type="entry name" value="HlyD-like secretion proteins"/>
    <property type="match status" value="1"/>
</dbReference>
<keyword evidence="3" id="KW-0732">Signal</keyword>
<dbReference type="GO" id="GO:0005886">
    <property type="term" value="C:plasma membrane"/>
    <property type="evidence" value="ECO:0007669"/>
    <property type="project" value="TreeGrafter"/>
</dbReference>
<comment type="similarity">
    <text evidence="1">Belongs to the membrane fusion protein (MFP) (TC 8.A.1) family.</text>
</comment>
<dbReference type="Gene3D" id="1.10.287.470">
    <property type="entry name" value="Helix hairpin bin"/>
    <property type="match status" value="1"/>
</dbReference>
<feature type="domain" description="Multidrug resistance protein MdtA-like barrel-sandwich hybrid" evidence="5">
    <location>
        <begin position="60"/>
        <end position="198"/>
    </location>
</feature>
<dbReference type="NCBIfam" id="TIGR01730">
    <property type="entry name" value="RND_mfp"/>
    <property type="match status" value="1"/>
</dbReference>
<dbReference type="GO" id="GO:0022857">
    <property type="term" value="F:transmembrane transporter activity"/>
    <property type="evidence" value="ECO:0007669"/>
    <property type="project" value="InterPro"/>
</dbReference>
<dbReference type="GO" id="GO:0030313">
    <property type="term" value="C:cell envelope"/>
    <property type="evidence" value="ECO:0007669"/>
    <property type="project" value="UniProtKB-SubCell"/>
</dbReference>
<dbReference type="PANTHER" id="PTHR30158">
    <property type="entry name" value="ACRA/E-RELATED COMPONENT OF DRUG EFFLUX TRANSPORTER"/>
    <property type="match status" value="1"/>
</dbReference>
<evidence type="ECO:0000313" key="9">
    <source>
        <dbReference type="Proteomes" id="UP000249720"/>
    </source>
</evidence>
<evidence type="ECO:0000259" key="4">
    <source>
        <dbReference type="Pfam" id="PF25876"/>
    </source>
</evidence>
<comment type="caution">
    <text evidence="8">The sequence shown here is derived from an EMBL/GenBank/DDBJ whole genome shotgun (WGS) entry which is preliminary data.</text>
</comment>
<dbReference type="GO" id="GO:0046677">
    <property type="term" value="P:response to antibiotic"/>
    <property type="evidence" value="ECO:0007669"/>
    <property type="project" value="TreeGrafter"/>
</dbReference>
<feature type="domain" description="Multidrug resistance protein MdtA-like beta-barrel" evidence="6">
    <location>
        <begin position="208"/>
        <end position="290"/>
    </location>
</feature>
<dbReference type="OrthoDB" id="9801814at2"/>
<evidence type="ECO:0000259" key="6">
    <source>
        <dbReference type="Pfam" id="PF25944"/>
    </source>
</evidence>
<evidence type="ECO:0000256" key="1">
    <source>
        <dbReference type="ARBA" id="ARBA00009477"/>
    </source>
</evidence>
<dbReference type="PROSITE" id="PS51257">
    <property type="entry name" value="PROKAR_LIPOPROTEIN"/>
    <property type="match status" value="1"/>
</dbReference>
<dbReference type="Gene3D" id="2.40.420.20">
    <property type="match status" value="1"/>
</dbReference>
<dbReference type="InterPro" id="IPR058624">
    <property type="entry name" value="MdtA-like_HH"/>
</dbReference>
<feature type="domain" description="Multidrug resistance protein MdtA-like alpha-helical hairpin" evidence="4">
    <location>
        <begin position="100"/>
        <end position="169"/>
    </location>
</feature>
<dbReference type="Pfam" id="PF25944">
    <property type="entry name" value="Beta-barrel_RND"/>
    <property type="match status" value="1"/>
</dbReference>
<dbReference type="InterPro" id="IPR058626">
    <property type="entry name" value="MdtA-like_b-barrel"/>
</dbReference>
<dbReference type="AlphaFoldDB" id="A0A2W7RM31"/>
<sequence length="372" mass="40942">MYKPFHFIFIFVIGSLLMAACSNQPKQQAPPPVAVNTYQVQKGTAVYFDYYPATVTALNEIELRAQVTGYVKGIFFNDGQHVSKGQKLYDIDHETYQAAYNQAVANMNVAQANLDKAQQDADRYTDLLKKDAIARQVVDHAITDLQAAKMQVAAAKAAVARAATDLKFSVLYAPFDGTIGISQVKMGALISANQTLLNTLSSDNPMAVDIAVDQSLIPKFTNLKNNPAPAADSMFTLTFNDKTIYPYPGQISFIDRAVDPQTSTIRIRYIFPNNNNLLKPGMSCNVRVKNNNAKEQFMLIPYKAVVEQMGEYFVFVVKNNNTVSEQKVMLGQPINDKIVVKSGLNDGDVIVTDGVQKLKDGAKIQLSPAKAH</sequence>
<feature type="signal peptide" evidence="3">
    <location>
        <begin position="1"/>
        <end position="19"/>
    </location>
</feature>
<keyword evidence="2" id="KW-0175">Coiled coil</keyword>
<evidence type="ECO:0000256" key="3">
    <source>
        <dbReference type="SAM" id="SignalP"/>
    </source>
</evidence>
<dbReference type="EMBL" id="QKZV01000006">
    <property type="protein sequence ID" value="PZX61878.1"/>
    <property type="molecule type" value="Genomic_DNA"/>
</dbReference>
<dbReference type="Pfam" id="PF25989">
    <property type="entry name" value="YknX_C"/>
    <property type="match status" value="1"/>
</dbReference>
<organism evidence="8 9">
    <name type="scientific">Hydrotalea sandarakina</name>
    <dbReference type="NCBI Taxonomy" id="1004304"/>
    <lineage>
        <taxon>Bacteria</taxon>
        <taxon>Pseudomonadati</taxon>
        <taxon>Bacteroidota</taxon>
        <taxon>Chitinophagia</taxon>
        <taxon>Chitinophagales</taxon>
        <taxon>Chitinophagaceae</taxon>
        <taxon>Hydrotalea</taxon>
    </lineage>
</organism>
<dbReference type="Proteomes" id="UP000249720">
    <property type="component" value="Unassembled WGS sequence"/>
</dbReference>
<dbReference type="Pfam" id="PF25876">
    <property type="entry name" value="HH_MFP_RND"/>
    <property type="match status" value="1"/>
</dbReference>
<name>A0A2W7RM31_9BACT</name>
<evidence type="ECO:0000256" key="2">
    <source>
        <dbReference type="SAM" id="Coils"/>
    </source>
</evidence>
<dbReference type="InterPro" id="IPR058625">
    <property type="entry name" value="MdtA-like_BSH"/>
</dbReference>
<reference evidence="8 9" key="1">
    <citation type="submission" date="2018-06" db="EMBL/GenBank/DDBJ databases">
        <title>Genomic Encyclopedia of Archaeal and Bacterial Type Strains, Phase II (KMG-II): from individual species to whole genera.</title>
        <authorList>
            <person name="Goeker M."/>
        </authorList>
    </citation>
    <scope>NUCLEOTIDE SEQUENCE [LARGE SCALE GENOMIC DNA]</scope>
    <source>
        <strain evidence="8 9">DSM 23241</strain>
    </source>
</reference>
<dbReference type="InterPro" id="IPR006143">
    <property type="entry name" value="RND_pump_MFP"/>
</dbReference>
<accession>A0A2W7RM31</accession>
<feature type="chain" id="PRO_5016012278" evidence="3">
    <location>
        <begin position="20"/>
        <end position="372"/>
    </location>
</feature>
<evidence type="ECO:0000313" key="8">
    <source>
        <dbReference type="EMBL" id="PZX61878.1"/>
    </source>
</evidence>
<keyword evidence="9" id="KW-1185">Reference proteome</keyword>
<feature type="coiled-coil region" evidence="2">
    <location>
        <begin position="100"/>
        <end position="127"/>
    </location>
</feature>
<proteinExistence type="inferred from homology"/>
<dbReference type="Pfam" id="PF25917">
    <property type="entry name" value="BSH_RND"/>
    <property type="match status" value="1"/>
</dbReference>
<dbReference type="RefSeq" id="WP_111295998.1">
    <property type="nucleotide sequence ID" value="NZ_QKZV01000006.1"/>
</dbReference>